<dbReference type="Proteomes" id="UP000182658">
    <property type="component" value="Unassembled WGS sequence"/>
</dbReference>
<protein>
    <submittedName>
        <fullName evidence="1">Uncharacterized protein</fullName>
    </submittedName>
</protein>
<name>A0A1J7II54_9PEZI</name>
<dbReference type="STRING" id="1408157.A0A1J7II54"/>
<dbReference type="EMBL" id="KV875100">
    <property type="protein sequence ID" value="OIW27053.1"/>
    <property type="molecule type" value="Genomic_DNA"/>
</dbReference>
<dbReference type="AlphaFoldDB" id="A0A1J7II54"/>
<dbReference type="OrthoDB" id="3437411at2759"/>
<gene>
    <name evidence="1" type="ORF">CONLIGDRAFT_707811</name>
</gene>
<dbReference type="SUPFAM" id="SSF52047">
    <property type="entry name" value="RNI-like"/>
    <property type="match status" value="1"/>
</dbReference>
<keyword evidence="2" id="KW-1185">Reference proteome</keyword>
<accession>A0A1J7II54</accession>
<reference evidence="1 2" key="1">
    <citation type="submission" date="2016-10" db="EMBL/GenBank/DDBJ databases">
        <title>Draft genome sequence of Coniochaeta ligniaria NRRL30616, a lignocellulolytic fungus for bioabatement of inhibitors in plant biomass hydrolysates.</title>
        <authorList>
            <consortium name="DOE Joint Genome Institute"/>
            <person name="Jimenez D.J."/>
            <person name="Hector R.E."/>
            <person name="Riley R."/>
            <person name="Sun H."/>
            <person name="Grigoriev I.V."/>
            <person name="Van Elsas J.D."/>
            <person name="Nichols N.N."/>
        </authorList>
    </citation>
    <scope>NUCLEOTIDE SEQUENCE [LARGE SCALE GENOMIC DNA]</scope>
    <source>
        <strain evidence="1 2">NRRL 30616</strain>
    </source>
</reference>
<dbReference type="InParanoid" id="A0A1J7II54"/>
<evidence type="ECO:0000313" key="2">
    <source>
        <dbReference type="Proteomes" id="UP000182658"/>
    </source>
</evidence>
<sequence length="374" mass="42606">MHMFEDTAHGGQSSTDLIDTSTTTIATLLILLCPNITIIRIHGVDAITPLGRFLVNNNYEKLKDVQSLDYVRYFHRLPAINFLSFERLEEYQHDVVLFSPKSSTYITRLNISYTNMSEQMIGTIIRIPKTLEELSVSTGGLQGLEGDSIVDAGVLGKCLLEHKDCLRELDLDVAASKIYDDNTVDECEEYERDEEMSKWYFIQDQKDGDSGGLPLRLEDLRPTREHPARSIGSMHDLTALNRLSIRIGLILGYNDIESYLALVTRREAYRAIPGWNNNQPYATSHVPSASYRLVDALPPNLEFLRLYGYRKGEVEIIDDHVKELLERKADRFPKLGEIEGVDEFLPGVPGTYDADPEVDHHWLRSTENLDWVED</sequence>
<evidence type="ECO:0000313" key="1">
    <source>
        <dbReference type="EMBL" id="OIW27053.1"/>
    </source>
</evidence>
<organism evidence="1 2">
    <name type="scientific">Coniochaeta ligniaria NRRL 30616</name>
    <dbReference type="NCBI Taxonomy" id="1408157"/>
    <lineage>
        <taxon>Eukaryota</taxon>
        <taxon>Fungi</taxon>
        <taxon>Dikarya</taxon>
        <taxon>Ascomycota</taxon>
        <taxon>Pezizomycotina</taxon>
        <taxon>Sordariomycetes</taxon>
        <taxon>Sordariomycetidae</taxon>
        <taxon>Coniochaetales</taxon>
        <taxon>Coniochaetaceae</taxon>
        <taxon>Coniochaeta</taxon>
    </lineage>
</organism>
<proteinExistence type="predicted"/>